<feature type="domain" description="AMP-dependent synthetase/ligase" evidence="3">
    <location>
        <begin position="10"/>
        <end position="358"/>
    </location>
</feature>
<proteinExistence type="inferred from homology"/>
<dbReference type="PROSITE" id="PS00455">
    <property type="entry name" value="AMP_BINDING"/>
    <property type="match status" value="1"/>
</dbReference>
<dbReference type="PANTHER" id="PTHR43201">
    <property type="entry name" value="ACYL-COA SYNTHETASE"/>
    <property type="match status" value="1"/>
</dbReference>
<dbReference type="SUPFAM" id="SSF56801">
    <property type="entry name" value="Acetyl-CoA synthetase-like"/>
    <property type="match status" value="1"/>
</dbReference>
<evidence type="ECO:0000256" key="1">
    <source>
        <dbReference type="ARBA" id="ARBA00006432"/>
    </source>
</evidence>
<evidence type="ECO:0000313" key="5">
    <source>
        <dbReference type="EMBL" id="QGZ56401.1"/>
    </source>
</evidence>
<dbReference type="Pfam" id="PF00501">
    <property type="entry name" value="AMP-binding"/>
    <property type="match status" value="1"/>
</dbReference>
<reference evidence="5 6" key="1">
    <citation type="submission" date="2019-12" db="EMBL/GenBank/DDBJ databases">
        <title>Paraburkholderia acidiphila 7Q-K02 sp. nov and Paraburkholderia acidisoli DHF22 sp. nov., two strains isolated from forest soil.</title>
        <authorList>
            <person name="Gao Z."/>
            <person name="Qiu L."/>
        </authorList>
    </citation>
    <scope>NUCLEOTIDE SEQUENCE [LARGE SCALE GENOMIC DNA]</scope>
    <source>
        <strain evidence="5 6">7Q-K02</strain>
    </source>
</reference>
<evidence type="ECO:0000259" key="4">
    <source>
        <dbReference type="Pfam" id="PF13193"/>
    </source>
</evidence>
<dbReference type="OrthoDB" id="9766486at2"/>
<dbReference type="InterPro" id="IPR025110">
    <property type="entry name" value="AMP-bd_C"/>
</dbReference>
<organism evidence="5 6">
    <name type="scientific">Paraburkholderia acidiphila</name>
    <dbReference type="NCBI Taxonomy" id="2571747"/>
    <lineage>
        <taxon>Bacteria</taxon>
        <taxon>Pseudomonadati</taxon>
        <taxon>Pseudomonadota</taxon>
        <taxon>Betaproteobacteria</taxon>
        <taxon>Burkholderiales</taxon>
        <taxon>Burkholderiaceae</taxon>
        <taxon>Paraburkholderia</taxon>
    </lineage>
</organism>
<evidence type="ECO:0000256" key="2">
    <source>
        <dbReference type="ARBA" id="ARBA00022598"/>
    </source>
</evidence>
<evidence type="ECO:0000259" key="3">
    <source>
        <dbReference type="Pfam" id="PF00501"/>
    </source>
</evidence>
<sequence>MLNTDIGANALRDGAHTALSSAQGELAYTDLVREVGRTVGRLRKLGFDGSKPVAVLCENRIEIMLFYYAIARLGGVFLPVNASLSSSEVAYILDHSEAAVLVYDERMAPIATEALAAGGSPPGMTLSDFLAVEAVEDRVEATAAPEKTFLMVYTSGSTGKPKGVALSQAHEVAGNASLIEMWGMGPDDVNVVGLPMGYHYGLTTATSATLQSGGKAVLMRRFHPREILDALVQHRATVFQGVPTMFAMMLEYAEQNDVDLDLSFMRLLISAGAPLATELRERFERRFKKRIDDYYALTESRPIFGRYWNDPAPVPPRAIGKAAPGVIVKIVDTHGNEVPDGVEGEFYVRGPSVTLGYLKNEAQTRELFHDGLIRTGDLGQRDSEGFYYITGRSKDLIIRGGANIAPAEVEQVIAQHESVQDVAVIGVPDEKFGQLVAAYVVPRNGRQPAEDELKHWCHGRLAEFKIPAFIVEAASLPLGNTGKVDKKALLAQWMESRK</sequence>
<dbReference type="GO" id="GO:0031956">
    <property type="term" value="F:medium-chain fatty acid-CoA ligase activity"/>
    <property type="evidence" value="ECO:0007669"/>
    <property type="project" value="TreeGrafter"/>
</dbReference>
<dbReference type="Pfam" id="PF13193">
    <property type="entry name" value="AMP-binding_C"/>
    <property type="match status" value="1"/>
</dbReference>
<dbReference type="KEGG" id="pacp:FAZ97_15535"/>
<dbReference type="FunFam" id="3.30.300.30:FF:000008">
    <property type="entry name" value="2,3-dihydroxybenzoate-AMP ligase"/>
    <property type="match status" value="1"/>
</dbReference>
<accession>A0A7Z2G726</accession>
<dbReference type="GO" id="GO:0006631">
    <property type="term" value="P:fatty acid metabolic process"/>
    <property type="evidence" value="ECO:0007669"/>
    <property type="project" value="TreeGrafter"/>
</dbReference>
<dbReference type="AlphaFoldDB" id="A0A7Z2G726"/>
<dbReference type="RefSeq" id="WP_158759365.1">
    <property type="nucleotide sequence ID" value="NZ_CP046910.1"/>
</dbReference>
<feature type="domain" description="AMP-binding enzyme C-terminal" evidence="4">
    <location>
        <begin position="408"/>
        <end position="483"/>
    </location>
</feature>
<dbReference type="Proteomes" id="UP000434209">
    <property type="component" value="Chromosome 2"/>
</dbReference>
<dbReference type="Gene3D" id="3.30.300.30">
    <property type="match status" value="1"/>
</dbReference>
<comment type="similarity">
    <text evidence="1">Belongs to the ATP-dependent AMP-binding enzyme family.</text>
</comment>
<gene>
    <name evidence="5" type="ORF">FAZ97_15535</name>
</gene>
<keyword evidence="2" id="KW-0436">Ligase</keyword>
<evidence type="ECO:0000313" key="6">
    <source>
        <dbReference type="Proteomes" id="UP000434209"/>
    </source>
</evidence>
<name>A0A7Z2G726_9BURK</name>
<dbReference type="InterPro" id="IPR000873">
    <property type="entry name" value="AMP-dep_synth/lig_dom"/>
</dbReference>
<keyword evidence="6" id="KW-1185">Reference proteome</keyword>
<dbReference type="InterPro" id="IPR020845">
    <property type="entry name" value="AMP-binding_CS"/>
</dbReference>
<dbReference type="InterPro" id="IPR042099">
    <property type="entry name" value="ANL_N_sf"/>
</dbReference>
<dbReference type="InterPro" id="IPR045851">
    <property type="entry name" value="AMP-bd_C_sf"/>
</dbReference>
<protein>
    <submittedName>
        <fullName evidence="5">AMP-binding protein</fullName>
    </submittedName>
</protein>
<dbReference type="PANTHER" id="PTHR43201:SF8">
    <property type="entry name" value="ACYL-COA SYNTHETASE FAMILY MEMBER 3"/>
    <property type="match status" value="1"/>
</dbReference>
<dbReference type="Gene3D" id="3.40.50.12780">
    <property type="entry name" value="N-terminal domain of ligase-like"/>
    <property type="match status" value="1"/>
</dbReference>
<dbReference type="EMBL" id="CP046910">
    <property type="protein sequence ID" value="QGZ56401.1"/>
    <property type="molecule type" value="Genomic_DNA"/>
</dbReference>